<dbReference type="Pfam" id="PF02511">
    <property type="entry name" value="Thy1"/>
    <property type="match status" value="2"/>
</dbReference>
<dbReference type="PANTHER" id="PTHR34934:SF1">
    <property type="entry name" value="FLAVIN-DEPENDENT THYMIDYLATE SYNTHASE"/>
    <property type="match status" value="1"/>
</dbReference>
<dbReference type="InterPro" id="IPR036098">
    <property type="entry name" value="Thymidylate_synthase_ThyX_sf"/>
</dbReference>
<sequence length="535" mass="61915">MDSFTSEEKALLENFVSNTSSSVFVLKNLPEVVKGALFSRYSRSAKSLRRVLLDEFMLAPEIGLGEGLEVLQKKQQDPVQTRKAEEFYERVLVGYGDDSVAELAGAHIAMEDISILATKIVEDARIGLSPLEKSTRYVYFDTKKDGRWMYLQEKTLMGSEFAELYQESCDFCFETYADLIPKVSEWVMKKSPKDKDTTDRAYKSTIRAKTCDLLRGLLPASTLTNMGFFGDGRAYEYLLTKMFGDDLAEVKDLATMMQTELAEIIPSFVKRSNGEFGILMQNYLKKVAEDTDALASRYAGASGGEGVTLVEYDKDAERKIVVSILYPHLQKPMDEIGKIVEKMTKEEKEKIIKLYIGERQNRRHKPGRAFEHVFYTFDVCGNYGAYRDLHRHRILTQQRQPLTPFLGYKIPHEIVEAGFEKEFKAVMDRSKEAYGKIVKKYPKEAQYVVPLAYNIRWYMRFNVREAYHLLELRSSMQGHRDYREIAQQMFKEIERVHPLLASGMKFMDMKEYEFERLEAEKRIDIRLEEIAKKYG</sequence>
<dbReference type="GO" id="GO:0006231">
    <property type="term" value="P:dTMP biosynthetic process"/>
    <property type="evidence" value="ECO:0007669"/>
    <property type="project" value="InterPro"/>
</dbReference>
<protein>
    <submittedName>
        <fullName evidence="1">Thymidylate synthase ThyX</fullName>
        <ecNumber evidence="1">2.1.1.148</ecNumber>
    </submittedName>
</protein>
<proteinExistence type="predicted"/>
<dbReference type="GO" id="GO:0004799">
    <property type="term" value="F:thymidylate synthase activity"/>
    <property type="evidence" value="ECO:0007669"/>
    <property type="project" value="TreeGrafter"/>
</dbReference>
<dbReference type="Proteomes" id="UP000789941">
    <property type="component" value="Unassembled WGS sequence"/>
</dbReference>
<comment type="caution">
    <text evidence="1">The sequence shown here is derived from an EMBL/GenBank/DDBJ whole genome shotgun (WGS) entry which is preliminary data.</text>
</comment>
<keyword evidence="1" id="KW-0489">Methyltransferase</keyword>
<dbReference type="EC" id="2.1.1.148" evidence="1"/>
<dbReference type="AlphaFoldDB" id="A0A5E4LPD0"/>
<name>A0A5E4LPD0_9ARCH</name>
<dbReference type="InterPro" id="IPR003669">
    <property type="entry name" value="Thymidylate_synthase_ThyX"/>
</dbReference>
<dbReference type="GO" id="GO:0050660">
    <property type="term" value="F:flavin adenine dinucleotide binding"/>
    <property type="evidence" value="ECO:0007669"/>
    <property type="project" value="InterPro"/>
</dbReference>
<gene>
    <name evidence="1" type="primary">thyX</name>
    <name evidence="1" type="ORF">LFW2832_01280</name>
</gene>
<accession>A0A5E4LPD0</accession>
<dbReference type="PANTHER" id="PTHR34934">
    <property type="entry name" value="FLAVIN-DEPENDENT THYMIDYLATE SYNTHASE"/>
    <property type="match status" value="1"/>
</dbReference>
<keyword evidence="1" id="KW-0808">Transferase</keyword>
<dbReference type="GO" id="GO:0032259">
    <property type="term" value="P:methylation"/>
    <property type="evidence" value="ECO:0007669"/>
    <property type="project" value="UniProtKB-KW"/>
</dbReference>
<evidence type="ECO:0000313" key="1">
    <source>
        <dbReference type="EMBL" id="VVC02863.1"/>
    </source>
</evidence>
<dbReference type="PROSITE" id="PS51331">
    <property type="entry name" value="THYX"/>
    <property type="match status" value="2"/>
</dbReference>
<evidence type="ECO:0000313" key="2">
    <source>
        <dbReference type="Proteomes" id="UP000789941"/>
    </source>
</evidence>
<reference evidence="1 2" key="1">
    <citation type="submission" date="2019-08" db="EMBL/GenBank/DDBJ databases">
        <authorList>
            <person name="Vazquez-Campos X."/>
        </authorList>
    </citation>
    <scope>NUCLEOTIDE SEQUENCE [LARGE SCALE GENOMIC DNA]</scope>
    <source>
        <strain evidence="1">LFW-283_2</strain>
    </source>
</reference>
<dbReference type="GO" id="GO:0050797">
    <property type="term" value="F:thymidylate synthase (FAD) activity"/>
    <property type="evidence" value="ECO:0007669"/>
    <property type="project" value="UniProtKB-EC"/>
</dbReference>
<dbReference type="Gene3D" id="3.30.1360.170">
    <property type="match status" value="2"/>
</dbReference>
<dbReference type="SUPFAM" id="SSF69796">
    <property type="entry name" value="Thymidylate synthase-complementing protein Thy1"/>
    <property type="match status" value="2"/>
</dbReference>
<dbReference type="EMBL" id="CABMJJ010000003">
    <property type="protein sequence ID" value="VVC02863.1"/>
    <property type="molecule type" value="Genomic_DNA"/>
</dbReference>
<dbReference type="CDD" id="cd20175">
    <property type="entry name" value="ThyX"/>
    <property type="match status" value="1"/>
</dbReference>
<organism evidence="1 2">
    <name type="scientific">Candidatus Bilamarchaeum dharawalense</name>
    <dbReference type="NCBI Taxonomy" id="2885759"/>
    <lineage>
        <taxon>Archaea</taxon>
        <taxon>Candidatus Micrarchaeota</taxon>
        <taxon>Candidatus Micrarchaeia</taxon>
        <taxon>Candidatus Anstonellales</taxon>
        <taxon>Candidatus Bilamarchaeaceae</taxon>
        <taxon>Candidatus Bilamarchaeum</taxon>
    </lineage>
</organism>
<dbReference type="GO" id="GO:0070402">
    <property type="term" value="F:NADPH binding"/>
    <property type="evidence" value="ECO:0007669"/>
    <property type="project" value="TreeGrafter"/>
</dbReference>